<dbReference type="PANTHER" id="PTHR43135">
    <property type="entry name" value="ALPHA-D-RIBOSE 1-METHYLPHOSPHONATE 5-TRIPHOSPHATE DIPHOSPHATASE"/>
    <property type="match status" value="1"/>
</dbReference>
<accession>A0ABQ3ZE68</accession>
<comment type="caution">
    <text evidence="2">The sequence shown here is derived from an EMBL/GenBank/DDBJ whole genome shotgun (WGS) entry which is preliminary data.</text>
</comment>
<protein>
    <recommendedName>
        <fullName evidence="1">Amidohydrolase-related domain-containing protein</fullName>
    </recommendedName>
</protein>
<dbReference type="Gene3D" id="2.30.40.10">
    <property type="entry name" value="Urease, subunit C, domain 1"/>
    <property type="match status" value="1"/>
</dbReference>
<dbReference type="SUPFAM" id="SSF51556">
    <property type="entry name" value="Metallo-dependent hydrolases"/>
    <property type="match status" value="1"/>
</dbReference>
<feature type="domain" description="Amidohydrolase-related" evidence="1">
    <location>
        <begin position="46"/>
        <end position="379"/>
    </location>
</feature>
<gene>
    <name evidence="2" type="ORF">Adu01nite_91790</name>
</gene>
<dbReference type="InterPro" id="IPR057744">
    <property type="entry name" value="OTAase-like"/>
</dbReference>
<evidence type="ECO:0000259" key="1">
    <source>
        <dbReference type="Pfam" id="PF01979"/>
    </source>
</evidence>
<dbReference type="InterPro" id="IPR011059">
    <property type="entry name" value="Metal-dep_hydrolase_composite"/>
</dbReference>
<sequence length="390" mass="40214">MSIRVARIFDGERLHRDGGVVVTAEGRIIEVRLGEHPDDVELVDGTLLPGLVDCHVHLCADAGPGALDRLPGATPDELTATIENSLLLHLLAGVTTVRDLGDVHNAVLSRYTSSPNVIASGTPLTTPRGHCWFLGGEVRGVDAVRRAVRDRVADGAGVVKIMASGGVFTPGTDTAGTQFTDDEMAAAVTEAHAHGLPITAHAHAHAAVWQALRAGVDGIEHCTSVGPGGAHVDDELAKALADSGIVVCPTLGTDPAIVVPPEILAMAERAGLTQAILQDGVGRLARAGVRIVAGSDAGIGPAKPHGILPRTLAEYVVSGMTPAAALTSATVHAAEACGVPDRKGRIRAGFDADLLIVEGDPVADITALQRPLRVYLGGEPVYHDGHRTAN</sequence>
<dbReference type="InterPro" id="IPR051781">
    <property type="entry name" value="Metallo-dep_Hydrolase"/>
</dbReference>
<reference evidence="2 3" key="1">
    <citation type="submission" date="2021-01" db="EMBL/GenBank/DDBJ databases">
        <title>Whole genome shotgun sequence of Actinoplanes durhamensis NBRC 14914.</title>
        <authorList>
            <person name="Komaki H."/>
            <person name="Tamura T."/>
        </authorList>
    </citation>
    <scope>NUCLEOTIDE SEQUENCE [LARGE SCALE GENOMIC DNA]</scope>
    <source>
        <strain evidence="2 3">NBRC 14914</strain>
    </source>
</reference>
<dbReference type="Gene3D" id="3.20.20.140">
    <property type="entry name" value="Metal-dependent hydrolases"/>
    <property type="match status" value="1"/>
</dbReference>
<proteinExistence type="predicted"/>
<dbReference type="EMBL" id="BOML01000090">
    <property type="protein sequence ID" value="GIE07829.1"/>
    <property type="molecule type" value="Genomic_DNA"/>
</dbReference>
<dbReference type="Proteomes" id="UP000637628">
    <property type="component" value="Unassembled WGS sequence"/>
</dbReference>
<evidence type="ECO:0000313" key="3">
    <source>
        <dbReference type="Proteomes" id="UP000637628"/>
    </source>
</evidence>
<name>A0ABQ3ZE68_9ACTN</name>
<dbReference type="Pfam" id="PF01979">
    <property type="entry name" value="Amidohydro_1"/>
    <property type="match status" value="1"/>
</dbReference>
<dbReference type="SUPFAM" id="SSF51338">
    <property type="entry name" value="Composite domain of metallo-dependent hydrolases"/>
    <property type="match status" value="1"/>
</dbReference>
<keyword evidence="3" id="KW-1185">Reference proteome</keyword>
<dbReference type="InterPro" id="IPR032466">
    <property type="entry name" value="Metal_Hydrolase"/>
</dbReference>
<evidence type="ECO:0000313" key="2">
    <source>
        <dbReference type="EMBL" id="GIE07829.1"/>
    </source>
</evidence>
<organism evidence="2 3">
    <name type="scientific">Paractinoplanes durhamensis</name>
    <dbReference type="NCBI Taxonomy" id="113563"/>
    <lineage>
        <taxon>Bacteria</taxon>
        <taxon>Bacillati</taxon>
        <taxon>Actinomycetota</taxon>
        <taxon>Actinomycetes</taxon>
        <taxon>Micromonosporales</taxon>
        <taxon>Micromonosporaceae</taxon>
        <taxon>Paractinoplanes</taxon>
    </lineage>
</organism>
<dbReference type="InterPro" id="IPR006680">
    <property type="entry name" value="Amidohydro-rel"/>
</dbReference>
<dbReference type="PANTHER" id="PTHR43135:SF3">
    <property type="entry name" value="ALPHA-D-RIBOSE 1-METHYLPHOSPHONATE 5-TRIPHOSPHATE DIPHOSPHATASE"/>
    <property type="match status" value="1"/>
</dbReference>
<dbReference type="CDD" id="cd01299">
    <property type="entry name" value="Met_dep_hydrolase_A"/>
    <property type="match status" value="1"/>
</dbReference>